<evidence type="ECO:0000313" key="2">
    <source>
        <dbReference type="EMBL" id="KAJ6635416.1"/>
    </source>
</evidence>
<dbReference type="AlphaFoldDB" id="A0A9Q0MPE7"/>
<dbReference type="Pfam" id="PF06151">
    <property type="entry name" value="Trehalose_recp"/>
    <property type="match status" value="1"/>
</dbReference>
<keyword evidence="2" id="KW-0675">Receptor</keyword>
<keyword evidence="1" id="KW-0812">Transmembrane</keyword>
<protein>
    <submittedName>
        <fullName evidence="2">Gustatory receptor for sugar taste 64f</fullName>
    </submittedName>
</protein>
<reference evidence="2" key="1">
    <citation type="submission" date="2022-07" db="EMBL/GenBank/DDBJ databases">
        <authorList>
            <person name="Trinca V."/>
            <person name="Uliana J.V.C."/>
            <person name="Torres T.T."/>
            <person name="Ward R.J."/>
            <person name="Monesi N."/>
        </authorList>
    </citation>
    <scope>NUCLEOTIDE SEQUENCE</scope>
    <source>
        <strain evidence="2">HSMRA1968</strain>
        <tissue evidence="2">Whole embryos</tissue>
    </source>
</reference>
<feature type="transmembrane region" description="Helical" evidence="1">
    <location>
        <begin position="20"/>
        <end position="42"/>
    </location>
</feature>
<dbReference type="EMBL" id="WJQU01000004">
    <property type="protein sequence ID" value="KAJ6635416.1"/>
    <property type="molecule type" value="Genomic_DNA"/>
</dbReference>
<dbReference type="GO" id="GO:0016020">
    <property type="term" value="C:membrane"/>
    <property type="evidence" value="ECO:0007669"/>
    <property type="project" value="InterPro"/>
</dbReference>
<accession>A0A9Q0MPE7</accession>
<dbReference type="Proteomes" id="UP001151699">
    <property type="component" value="Chromosome C"/>
</dbReference>
<keyword evidence="3" id="KW-1185">Reference proteome</keyword>
<evidence type="ECO:0000256" key="1">
    <source>
        <dbReference type="SAM" id="Phobius"/>
    </source>
</evidence>
<gene>
    <name evidence="2" type="primary">Gr64f_0</name>
    <name evidence="2" type="ORF">Bhyg_14001</name>
</gene>
<keyword evidence="1" id="KW-1133">Transmembrane helix</keyword>
<proteinExistence type="predicted"/>
<keyword evidence="1" id="KW-0472">Membrane</keyword>
<organism evidence="2 3">
    <name type="scientific">Pseudolycoriella hygida</name>
    <dbReference type="NCBI Taxonomy" id="35572"/>
    <lineage>
        <taxon>Eukaryota</taxon>
        <taxon>Metazoa</taxon>
        <taxon>Ecdysozoa</taxon>
        <taxon>Arthropoda</taxon>
        <taxon>Hexapoda</taxon>
        <taxon>Insecta</taxon>
        <taxon>Pterygota</taxon>
        <taxon>Neoptera</taxon>
        <taxon>Endopterygota</taxon>
        <taxon>Diptera</taxon>
        <taxon>Nematocera</taxon>
        <taxon>Sciaroidea</taxon>
        <taxon>Sciaridae</taxon>
        <taxon>Pseudolycoriella</taxon>
    </lineage>
</organism>
<dbReference type="GO" id="GO:0008527">
    <property type="term" value="F:taste receptor activity"/>
    <property type="evidence" value="ECO:0007669"/>
    <property type="project" value="InterPro"/>
</dbReference>
<feature type="transmembrane region" description="Helical" evidence="1">
    <location>
        <begin position="82"/>
        <end position="100"/>
    </location>
</feature>
<name>A0A9Q0MPE7_9DIPT</name>
<dbReference type="InterPro" id="IPR009318">
    <property type="entry name" value="Gustatory_rcpt"/>
</dbReference>
<sequence>MVPGYRDKKNNWKFYNEIKFYTVTISILIFVEHSMSIAAGVYRGRLCTNTTNVEAYFRQAFPQIYLVTEYSGGWKEFLAELLNYYCVFLWSFMDIFIVGVSKCLSTRLNQFNEY</sequence>
<feature type="non-terminal residue" evidence="2">
    <location>
        <position position="1"/>
    </location>
</feature>
<comment type="caution">
    <text evidence="2">The sequence shown here is derived from an EMBL/GenBank/DDBJ whole genome shotgun (WGS) entry which is preliminary data.</text>
</comment>
<evidence type="ECO:0000313" key="3">
    <source>
        <dbReference type="Proteomes" id="UP001151699"/>
    </source>
</evidence>
<dbReference type="OrthoDB" id="5800391at2759"/>